<comment type="similarity">
    <text evidence="1">Belongs to the peptidase A24 family.</text>
</comment>
<feature type="transmembrane region" description="Helical" evidence="2">
    <location>
        <begin position="41"/>
        <end position="58"/>
    </location>
</feature>
<keyword evidence="2" id="KW-0472">Membrane</keyword>
<dbReference type="Proteomes" id="UP000823891">
    <property type="component" value="Unassembled WGS sequence"/>
</dbReference>
<feature type="transmembrane region" description="Helical" evidence="2">
    <location>
        <begin position="140"/>
        <end position="158"/>
    </location>
</feature>
<proteinExistence type="inferred from homology"/>
<comment type="caution">
    <text evidence="4">The sequence shown here is derived from an EMBL/GenBank/DDBJ whole genome shotgun (WGS) entry which is preliminary data.</text>
</comment>
<feature type="transmembrane region" description="Helical" evidence="2">
    <location>
        <begin position="70"/>
        <end position="91"/>
    </location>
</feature>
<protein>
    <submittedName>
        <fullName evidence="4">Prepilin peptidase</fullName>
        <ecNumber evidence="4">3.4.23.43</ecNumber>
    </submittedName>
</protein>
<dbReference type="Pfam" id="PF01478">
    <property type="entry name" value="Peptidase_A24"/>
    <property type="match status" value="1"/>
</dbReference>
<name>A0A9D2NFW4_9FIRM</name>
<dbReference type="GO" id="GO:0004190">
    <property type="term" value="F:aspartic-type endopeptidase activity"/>
    <property type="evidence" value="ECO:0007669"/>
    <property type="project" value="UniProtKB-EC"/>
</dbReference>
<dbReference type="AlphaFoldDB" id="A0A9D2NFW4"/>
<dbReference type="GO" id="GO:0006465">
    <property type="term" value="P:signal peptide processing"/>
    <property type="evidence" value="ECO:0007669"/>
    <property type="project" value="TreeGrafter"/>
</dbReference>
<dbReference type="InterPro" id="IPR050882">
    <property type="entry name" value="Prepilin_peptidase/N-MTase"/>
</dbReference>
<evidence type="ECO:0000259" key="3">
    <source>
        <dbReference type="Pfam" id="PF01478"/>
    </source>
</evidence>
<organism evidence="4 5">
    <name type="scientific">Candidatus Eisenbergiella merdavium</name>
    <dbReference type="NCBI Taxonomy" id="2838551"/>
    <lineage>
        <taxon>Bacteria</taxon>
        <taxon>Bacillati</taxon>
        <taxon>Bacillota</taxon>
        <taxon>Clostridia</taxon>
        <taxon>Lachnospirales</taxon>
        <taxon>Lachnospiraceae</taxon>
        <taxon>Eisenbergiella</taxon>
    </lineage>
</organism>
<dbReference type="InterPro" id="IPR000045">
    <property type="entry name" value="Prepilin_IV_endopep_pep"/>
</dbReference>
<reference evidence="4" key="2">
    <citation type="submission" date="2021-04" db="EMBL/GenBank/DDBJ databases">
        <authorList>
            <person name="Gilroy R."/>
        </authorList>
    </citation>
    <scope>NUCLEOTIDE SEQUENCE</scope>
    <source>
        <strain evidence="4">USAMLcec2-132</strain>
    </source>
</reference>
<evidence type="ECO:0000313" key="4">
    <source>
        <dbReference type="EMBL" id="HJC23215.1"/>
    </source>
</evidence>
<dbReference type="EC" id="3.4.23.43" evidence="4"/>
<keyword evidence="2" id="KW-0812">Transmembrane</keyword>
<dbReference type="Gene3D" id="1.20.120.1220">
    <property type="match status" value="1"/>
</dbReference>
<dbReference type="GO" id="GO:0005886">
    <property type="term" value="C:plasma membrane"/>
    <property type="evidence" value="ECO:0007669"/>
    <property type="project" value="TreeGrafter"/>
</dbReference>
<reference evidence="4" key="1">
    <citation type="journal article" date="2021" name="PeerJ">
        <title>Extensive microbial diversity within the chicken gut microbiome revealed by metagenomics and culture.</title>
        <authorList>
            <person name="Gilroy R."/>
            <person name="Ravi A."/>
            <person name="Getino M."/>
            <person name="Pursley I."/>
            <person name="Horton D.L."/>
            <person name="Alikhan N.F."/>
            <person name="Baker D."/>
            <person name="Gharbi K."/>
            <person name="Hall N."/>
            <person name="Watson M."/>
            <person name="Adriaenssens E.M."/>
            <person name="Foster-Nyarko E."/>
            <person name="Jarju S."/>
            <person name="Secka A."/>
            <person name="Antonio M."/>
            <person name="Oren A."/>
            <person name="Chaudhuri R.R."/>
            <person name="La Ragione R."/>
            <person name="Hildebrand F."/>
            <person name="Pallen M.J."/>
        </authorList>
    </citation>
    <scope>NUCLEOTIDE SEQUENCE</scope>
    <source>
        <strain evidence="4">USAMLcec2-132</strain>
    </source>
</reference>
<dbReference type="PANTHER" id="PTHR30487:SF0">
    <property type="entry name" value="PREPILIN LEADER PEPTIDASE_N-METHYLTRANSFERASE-RELATED"/>
    <property type="match status" value="1"/>
</dbReference>
<keyword evidence="2" id="KW-1133">Transmembrane helix</keyword>
<evidence type="ECO:0000256" key="1">
    <source>
        <dbReference type="ARBA" id="ARBA00005801"/>
    </source>
</evidence>
<keyword evidence="4" id="KW-0378">Hydrolase</keyword>
<dbReference type="EMBL" id="DWWS01000021">
    <property type="protein sequence ID" value="HJC23215.1"/>
    <property type="molecule type" value="Genomic_DNA"/>
</dbReference>
<feature type="transmembrane region" description="Helical" evidence="2">
    <location>
        <begin position="12"/>
        <end position="29"/>
    </location>
</feature>
<feature type="transmembrane region" description="Helical" evidence="2">
    <location>
        <begin position="98"/>
        <end position="128"/>
    </location>
</feature>
<feature type="domain" description="Prepilin type IV endopeptidase peptidase" evidence="3">
    <location>
        <begin position="20"/>
        <end position="124"/>
    </location>
</feature>
<gene>
    <name evidence="4" type="ORF">H9761_05865</name>
</gene>
<accession>A0A9D2NFW4</accession>
<sequence length="160" mass="16952">MTTGTANVNDLSAVYQLTTLIPLFFFARYDHRHHLIRNAALLAFLPWCLLSLPISLSGGCPAAERICESLSGFLAGGSLLLIICMATNGGVGGGDIKLVALLGIILGMPGILTLLLLSCLLALLQIAFQDLMYGSHSSRIPFAPSLFTGYLVLVLFSLSA</sequence>
<evidence type="ECO:0000256" key="2">
    <source>
        <dbReference type="SAM" id="Phobius"/>
    </source>
</evidence>
<evidence type="ECO:0000313" key="5">
    <source>
        <dbReference type="Proteomes" id="UP000823891"/>
    </source>
</evidence>
<dbReference type="PANTHER" id="PTHR30487">
    <property type="entry name" value="TYPE 4 PREPILIN-LIKE PROTEINS LEADER PEPTIDE-PROCESSING ENZYME"/>
    <property type="match status" value="1"/>
</dbReference>